<accession>C7CEW1</accession>
<dbReference type="HOGENOM" id="CLU_529771_0_0_5"/>
<reference evidence="3" key="1">
    <citation type="journal article" date="2009" name="PLoS ONE">
        <title>Methylobacterium genome sequences: a reference blueprint to investigate microbial metabolism of C1 compounds from natural and industrial sources.</title>
        <authorList>
            <person name="Vuilleumier S."/>
            <person name="Chistoserdova L."/>
            <person name="Lee M.-C."/>
            <person name="Bringel F."/>
            <person name="Lajus A."/>
            <person name="Zhou Y."/>
            <person name="Gourion B."/>
            <person name="Barbe V."/>
            <person name="Chang J."/>
            <person name="Cruveiller S."/>
            <person name="Dossat C."/>
            <person name="Gillett W."/>
            <person name="Gruffaz C."/>
            <person name="Haugen E."/>
            <person name="Hourcade E."/>
            <person name="Levy R."/>
            <person name="Mangenot S."/>
            <person name="Muller E."/>
            <person name="Nadalig T."/>
            <person name="Pagni M."/>
            <person name="Penny C."/>
            <person name="Peyraud R."/>
            <person name="Robinson D.G."/>
            <person name="Roche D."/>
            <person name="Rouy Z."/>
            <person name="Saenampechek C."/>
            <person name="Salvignol G."/>
            <person name="Vallenet D."/>
            <person name="Wu Z."/>
            <person name="Marx C.J."/>
            <person name="Vorholt J.A."/>
            <person name="Olson M.V."/>
            <person name="Kaul R."/>
            <person name="Weissenbach J."/>
            <person name="Medigue C."/>
            <person name="Lidstrom M.E."/>
        </authorList>
    </citation>
    <scope>NUCLEOTIDE SEQUENCE [LARGE SCALE GENOMIC DNA]</scope>
    <source>
        <strain evidence="3">DSM 6343 / CIP 106787 / DM4</strain>
    </source>
</reference>
<keyword evidence="1" id="KW-0472">Membrane</keyword>
<dbReference type="KEGG" id="mdi:METDI1241"/>
<keyword evidence="1" id="KW-0812">Transmembrane</keyword>
<gene>
    <name evidence="2" type="ORF">METD_I1241</name>
</gene>
<dbReference type="GeneID" id="72988410"/>
<sequence>MIAVTLPGSEILDFRSPEIPPRQDECFGLPDRSRGDPTRLPAAGIRRACVWDRLEKSGPSRQAIVGWLRDRRHRPRPEGRCLKAMPKISRLLCLSAIRVHYPSAYVIALALILGLIGFGSASAGIPAERQMTITLAELQGELRDGSRGSSCCPCCFLHETSPSRGACSCGLDFDAASVCAEPHLLASRPHFPSHAQAFSSADLTKSSKPPRTRYDSVCNLQAKTQIIRQNDGYVSRLTMKAPARGRRLKRRQPNEHTFSPARHLVQVPLPVGMPAIMNPLVYEAATSIARSVRDNGLARCHTVERVASRRVEVLLDYLENEVFTQGDAAVDGLIADAPGGRLQVACRKGCSWCCYQDVEVSIPEAILVARMRAAGSEFAGRLSGLPSDSSTSTGVSGQGRAGLPCPLLGAGKSCSVYAVRPFACRTLLSSDALRCEEALKSAASGRDDVSTKSYGIIQLIGCAHRAGINAIAKELGLQHDDVSLVSALSQINDDKGIINRWIEGGRVFKPRSGS</sequence>
<dbReference type="RefSeq" id="WP_003598637.1">
    <property type="nucleotide sequence ID" value="NC_012988.1"/>
</dbReference>
<evidence type="ECO:0000313" key="3">
    <source>
        <dbReference type="Proteomes" id="UP000008070"/>
    </source>
</evidence>
<dbReference type="EMBL" id="FP103042">
    <property type="protein sequence ID" value="CAX22853.1"/>
    <property type="molecule type" value="Genomic_DNA"/>
</dbReference>
<evidence type="ECO:0008006" key="4">
    <source>
        <dbReference type="Google" id="ProtNLM"/>
    </source>
</evidence>
<evidence type="ECO:0000256" key="1">
    <source>
        <dbReference type="SAM" id="Phobius"/>
    </source>
</evidence>
<dbReference type="AlphaFoldDB" id="C7CEW1"/>
<keyword evidence="1" id="KW-1133">Transmembrane helix</keyword>
<proteinExistence type="predicted"/>
<dbReference type="InterPro" id="IPR005358">
    <property type="entry name" value="Puta_zinc/iron-chelating_dom"/>
</dbReference>
<name>C7CEW1_METED</name>
<protein>
    <recommendedName>
        <fullName evidence="4">YkgJ family cysteine cluster protein</fullName>
    </recommendedName>
</protein>
<organism evidence="2 3">
    <name type="scientific">Methylorubrum extorquens (strain DSM 6343 / CIP 106787 / DM4)</name>
    <name type="common">Methylobacterium extorquens</name>
    <dbReference type="NCBI Taxonomy" id="661410"/>
    <lineage>
        <taxon>Bacteria</taxon>
        <taxon>Pseudomonadati</taxon>
        <taxon>Pseudomonadota</taxon>
        <taxon>Alphaproteobacteria</taxon>
        <taxon>Hyphomicrobiales</taxon>
        <taxon>Methylobacteriaceae</taxon>
        <taxon>Methylorubrum</taxon>
    </lineage>
</organism>
<evidence type="ECO:0000313" key="2">
    <source>
        <dbReference type="EMBL" id="CAX22853.1"/>
    </source>
</evidence>
<dbReference type="Pfam" id="PF03692">
    <property type="entry name" value="CxxCxxCC"/>
    <property type="match status" value="1"/>
</dbReference>
<dbReference type="Proteomes" id="UP000008070">
    <property type="component" value="Chromosome"/>
</dbReference>
<feature type="transmembrane region" description="Helical" evidence="1">
    <location>
        <begin position="104"/>
        <end position="125"/>
    </location>
</feature>